<dbReference type="RefSeq" id="WP_068960495.1">
    <property type="nucleotide sequence ID" value="NZ_CAJTAP010000005.1"/>
</dbReference>
<dbReference type="GeneID" id="65536207"/>
<feature type="chain" id="PRO_5008529287" evidence="1">
    <location>
        <begin position="24"/>
        <end position="206"/>
    </location>
</feature>
<sequence length="206" mass="23082">MKRFFVALTVLIAILSAPNKADAELRYGPMLGVNMSTLKFKQSLIEVNKVCGMSAGVTTEVIFPGLGFGINSGIYYEMRGAKLHLGGKLIWSSQGFGTERSYLHYLEIPIHLRFKWTRMSGIEDYVAPFVFGGPSFSLLIGHSHIKALEYANGEMGLTVGGGLEIMRNWQVSYSFTWGMVYAEQTKLLDHFSAKNRTMDLRVTYLF</sequence>
<feature type="signal peptide" evidence="1">
    <location>
        <begin position="1"/>
        <end position="23"/>
    </location>
</feature>
<feature type="domain" description="Outer membrane protein beta-barrel" evidence="2">
    <location>
        <begin position="23"/>
        <end position="178"/>
    </location>
</feature>
<evidence type="ECO:0000259" key="2">
    <source>
        <dbReference type="Pfam" id="PF13568"/>
    </source>
</evidence>
<reference evidence="5" key="1">
    <citation type="submission" date="2016-04" db="EMBL/GenBank/DDBJ databases">
        <title>Complete Genome Sequences of Twelve Strains of a Stable Defined Moderately Diverse Mouse Microbiota 2 (sDMDMm2).</title>
        <authorList>
            <person name="Uchimura Y."/>
            <person name="Wyss M."/>
            <person name="Brugiroux S."/>
            <person name="Limenitakis J.P."/>
            <person name="Stecher B."/>
            <person name="McCoy K.D."/>
            <person name="Macpherson A.J."/>
        </authorList>
    </citation>
    <scope>NUCLEOTIDE SEQUENCE [LARGE SCALE GENOMIC DNA]</scope>
    <source>
        <strain evidence="5">YL27</strain>
    </source>
</reference>
<accession>A0A1Z2XK34</accession>
<evidence type="ECO:0000313" key="4">
    <source>
        <dbReference type="EMBL" id="TGY76280.1"/>
    </source>
</evidence>
<dbReference type="Proteomes" id="UP000186351">
    <property type="component" value="Chromosome"/>
</dbReference>
<dbReference type="EMBL" id="CP015402">
    <property type="protein sequence ID" value="ANU63136.1"/>
    <property type="molecule type" value="Genomic_DNA"/>
</dbReference>
<dbReference type="OrthoDB" id="1092686at2"/>
<dbReference type="KEGG" id="pary:A4V02_05005"/>
<keyword evidence="5" id="KW-1185">Reference proteome</keyword>
<dbReference type="InterPro" id="IPR025665">
    <property type="entry name" value="Beta-barrel_OMP_2"/>
</dbReference>
<organism evidence="3 5">
    <name type="scientific">Muribaculum intestinale</name>
    <dbReference type="NCBI Taxonomy" id="1796646"/>
    <lineage>
        <taxon>Bacteria</taxon>
        <taxon>Pseudomonadati</taxon>
        <taxon>Bacteroidota</taxon>
        <taxon>Bacteroidia</taxon>
        <taxon>Bacteroidales</taxon>
        <taxon>Muribaculaceae</taxon>
        <taxon>Muribaculum</taxon>
    </lineage>
</organism>
<dbReference type="Proteomes" id="UP000306630">
    <property type="component" value="Unassembled WGS sequence"/>
</dbReference>
<evidence type="ECO:0000313" key="5">
    <source>
        <dbReference type="Proteomes" id="UP000186351"/>
    </source>
</evidence>
<evidence type="ECO:0000256" key="1">
    <source>
        <dbReference type="SAM" id="SignalP"/>
    </source>
</evidence>
<dbReference type="EMBL" id="SRYD01000004">
    <property type="protein sequence ID" value="TGY76280.1"/>
    <property type="molecule type" value="Genomic_DNA"/>
</dbReference>
<evidence type="ECO:0000313" key="6">
    <source>
        <dbReference type="Proteomes" id="UP000306630"/>
    </source>
</evidence>
<accession>A0A1B1S8K5</accession>
<keyword evidence="1" id="KW-0732">Signal</keyword>
<evidence type="ECO:0000313" key="3">
    <source>
        <dbReference type="EMBL" id="ANU63136.1"/>
    </source>
</evidence>
<proteinExistence type="predicted"/>
<reference evidence="4 6" key="3">
    <citation type="submission" date="2019-04" db="EMBL/GenBank/DDBJ databases">
        <title>Microbes associate with the intestines of laboratory mice.</title>
        <authorList>
            <person name="Navarre W."/>
            <person name="Wong E."/>
            <person name="Huang K."/>
            <person name="Tropini C."/>
            <person name="Ng K."/>
            <person name="Yu B."/>
        </authorList>
    </citation>
    <scope>NUCLEOTIDE SEQUENCE [LARGE SCALE GENOMIC DNA]</scope>
    <source>
        <strain evidence="4 6">NM06_A21</strain>
    </source>
</reference>
<reference evidence="3" key="2">
    <citation type="submission" date="2017-04" db="EMBL/GenBank/DDBJ databases">
        <title>Complete Genome Sequences of Twelve Strains of a Stable Defined Moderately Diverse Mouse Microbiota 2 (sDMDMm2).</title>
        <authorList>
            <person name="Uchimura Y."/>
            <person name="Wyss M."/>
            <person name="Brugiroux S."/>
            <person name="Limenitakis J.P."/>
            <person name="Stecher B."/>
            <person name="McCoy K.D."/>
            <person name="Macpherson A.J."/>
        </authorList>
    </citation>
    <scope>NUCLEOTIDE SEQUENCE</scope>
    <source>
        <strain evidence="3">YL27</strain>
    </source>
</reference>
<protein>
    <submittedName>
        <fullName evidence="4">PorT family protein</fullName>
    </submittedName>
</protein>
<dbReference type="Pfam" id="PF13568">
    <property type="entry name" value="OMP_b-brl_2"/>
    <property type="match status" value="1"/>
</dbReference>
<name>A0A1B1S8K5_9BACT</name>
<gene>
    <name evidence="3" type="ORF">A4V02_05005</name>
    <name evidence="4" type="ORF">E5333_01735</name>
</gene>
<dbReference type="AlphaFoldDB" id="A0A1B1S8K5"/>